<evidence type="ECO:0000313" key="2">
    <source>
        <dbReference type="Proteomes" id="UP000272942"/>
    </source>
</evidence>
<reference evidence="3" key="1">
    <citation type="submission" date="2016-06" db="UniProtKB">
        <authorList>
            <consortium name="WormBaseParasite"/>
        </authorList>
    </citation>
    <scope>IDENTIFICATION</scope>
</reference>
<evidence type="ECO:0000313" key="1">
    <source>
        <dbReference type="EMBL" id="VDP91353.1"/>
    </source>
</evidence>
<gene>
    <name evidence="1" type="ORF">ECPE_LOCUS14081</name>
</gene>
<dbReference type="AlphaFoldDB" id="A0A183B4E5"/>
<dbReference type="Proteomes" id="UP000272942">
    <property type="component" value="Unassembled WGS sequence"/>
</dbReference>
<proteinExistence type="predicted"/>
<keyword evidence="2" id="KW-1185">Reference proteome</keyword>
<dbReference type="WBParaSite" id="ECPE_0001412001-mRNA-1">
    <property type="protein sequence ID" value="ECPE_0001412001-mRNA-1"/>
    <property type="gene ID" value="ECPE_0001412001"/>
</dbReference>
<reference evidence="1 2" key="2">
    <citation type="submission" date="2018-11" db="EMBL/GenBank/DDBJ databases">
        <authorList>
            <consortium name="Pathogen Informatics"/>
        </authorList>
    </citation>
    <scope>NUCLEOTIDE SEQUENCE [LARGE SCALE GENOMIC DNA]</scope>
    <source>
        <strain evidence="1 2">Egypt</strain>
    </source>
</reference>
<dbReference type="EMBL" id="UZAN01056650">
    <property type="protein sequence ID" value="VDP91353.1"/>
    <property type="molecule type" value="Genomic_DNA"/>
</dbReference>
<protein>
    <submittedName>
        <fullName evidence="3">GNAT family N-acetyltransferase</fullName>
    </submittedName>
</protein>
<name>A0A183B4E5_9TREM</name>
<sequence>MEVRCTRSHEADLYACVDKEAYPGMSVGKEEQASWLWRAGHGRRLARSAYRFPDLREWVRGVRHLFAASPHRR</sequence>
<accession>A0A183B4E5</accession>
<organism evidence="3">
    <name type="scientific">Echinostoma caproni</name>
    <dbReference type="NCBI Taxonomy" id="27848"/>
    <lineage>
        <taxon>Eukaryota</taxon>
        <taxon>Metazoa</taxon>
        <taxon>Spiralia</taxon>
        <taxon>Lophotrochozoa</taxon>
        <taxon>Platyhelminthes</taxon>
        <taxon>Trematoda</taxon>
        <taxon>Digenea</taxon>
        <taxon>Plagiorchiida</taxon>
        <taxon>Echinostomata</taxon>
        <taxon>Echinostomatoidea</taxon>
        <taxon>Echinostomatidae</taxon>
        <taxon>Echinostoma</taxon>
    </lineage>
</organism>
<evidence type="ECO:0000313" key="3">
    <source>
        <dbReference type="WBParaSite" id="ECPE_0001412001-mRNA-1"/>
    </source>
</evidence>